<dbReference type="Proteomes" id="UP001317963">
    <property type="component" value="Chromosome"/>
</dbReference>
<feature type="transmembrane region" description="Helical" evidence="1">
    <location>
        <begin position="12"/>
        <end position="31"/>
    </location>
</feature>
<organism evidence="2 3">
    <name type="scientific">Candidatus Paraluminiphilus aquimaris</name>
    <dbReference type="NCBI Taxonomy" id="2518994"/>
    <lineage>
        <taxon>Bacteria</taxon>
        <taxon>Pseudomonadati</taxon>
        <taxon>Pseudomonadota</taxon>
        <taxon>Gammaproteobacteria</taxon>
        <taxon>Cellvibrionales</taxon>
        <taxon>Halieaceae</taxon>
        <taxon>Candidatus Paraluminiphilus</taxon>
    </lineage>
</organism>
<reference evidence="2 3" key="1">
    <citation type="submission" date="2019-02" db="EMBL/GenBank/DDBJ databases">
        <title>Halieaceae_genomes.</title>
        <authorList>
            <person name="Li S.-H."/>
        </authorList>
    </citation>
    <scope>NUCLEOTIDE SEQUENCE [LARGE SCALE GENOMIC DNA]</scope>
    <source>
        <strain evidence="2 3">JH123</strain>
    </source>
</reference>
<dbReference type="RefSeq" id="WP_279241329.1">
    <property type="nucleotide sequence ID" value="NZ_CP036501.1"/>
</dbReference>
<sequence>MAKSDIDDSTADAIVAVVIVSVAVLAVVEWLSGLPA</sequence>
<keyword evidence="1" id="KW-0472">Membrane</keyword>
<proteinExistence type="predicted"/>
<evidence type="ECO:0000313" key="3">
    <source>
        <dbReference type="Proteomes" id="UP001317963"/>
    </source>
</evidence>
<protein>
    <submittedName>
        <fullName evidence="2">Methionine synthase</fullName>
    </submittedName>
</protein>
<evidence type="ECO:0000313" key="2">
    <source>
        <dbReference type="EMBL" id="UZP74867.1"/>
    </source>
</evidence>
<keyword evidence="1" id="KW-0812">Transmembrane</keyword>
<accession>A0ABY6Q6G8</accession>
<gene>
    <name evidence="2" type="ORF">E0F26_09010</name>
</gene>
<keyword evidence="3" id="KW-1185">Reference proteome</keyword>
<dbReference type="EMBL" id="CP036501">
    <property type="protein sequence ID" value="UZP74867.1"/>
    <property type="molecule type" value="Genomic_DNA"/>
</dbReference>
<name>A0ABY6Q6G8_9GAMM</name>
<keyword evidence="1" id="KW-1133">Transmembrane helix</keyword>
<evidence type="ECO:0000256" key="1">
    <source>
        <dbReference type="SAM" id="Phobius"/>
    </source>
</evidence>